<accession>A0A7W6G8Y8</accession>
<proteinExistence type="predicted"/>
<dbReference type="PANTHER" id="PTHR44688:SF16">
    <property type="entry name" value="DNA-BINDING TRANSCRIPTIONAL ACTIVATOR DEVR_DOSR"/>
    <property type="match status" value="1"/>
</dbReference>
<evidence type="ECO:0000256" key="3">
    <source>
        <dbReference type="ARBA" id="ARBA00023163"/>
    </source>
</evidence>
<dbReference type="PROSITE" id="PS50043">
    <property type="entry name" value="HTH_LUXR_2"/>
    <property type="match status" value="1"/>
</dbReference>
<name>A0A7W6G8Y8_9SPHN</name>
<keyword evidence="3" id="KW-0804">Transcription</keyword>
<gene>
    <name evidence="5" type="ORF">GGR38_004796</name>
</gene>
<comment type="caution">
    <text evidence="5">The sequence shown here is derived from an EMBL/GenBank/DDBJ whole genome shotgun (WGS) entry which is preliminary data.</text>
</comment>
<dbReference type="SUPFAM" id="SSF46894">
    <property type="entry name" value="C-terminal effector domain of the bipartite response regulators"/>
    <property type="match status" value="1"/>
</dbReference>
<dbReference type="InterPro" id="IPR000792">
    <property type="entry name" value="Tscrpt_reg_LuxR_C"/>
</dbReference>
<sequence length="370" mass="40451">MALCDEEIGEIMSGFAFAALDPGRWKPAMQTLSDRLSAVGCALELTDLNTGATSMEISVELDADLKRDYEERIFHINPRVKTGLGMRLGQVASDVELTIPGDPNNSEFLDWLQKTPYYHILGGKILDQNGHVGFLTANYAKAGGPPPEQHQKVFGVLTPHLINIVAAGRALSTNKLGNELITLGTFETERPFALLDRQGKLIECSIGFAGAIRRTGLLTLRQNQVIAVQPQHRKLVEAFLASALGSRRYLQPPLPIRLTDLQSPRGLILRAVPLMPGEDVFGIFKPAALLTLIDLDLPTRVRRQELIALFGLTEREADVAALLSEGNTIVRIVQALSISENTVRQHLKSVFGKLGISRQSELVAVVSRLG</sequence>
<dbReference type="InterPro" id="IPR036388">
    <property type="entry name" value="WH-like_DNA-bd_sf"/>
</dbReference>
<dbReference type="SMART" id="SM00421">
    <property type="entry name" value="HTH_LUXR"/>
    <property type="match status" value="1"/>
</dbReference>
<dbReference type="AlphaFoldDB" id="A0A7W6G8Y8"/>
<feature type="domain" description="HTH luxR-type" evidence="4">
    <location>
        <begin position="305"/>
        <end position="370"/>
    </location>
</feature>
<protein>
    <submittedName>
        <fullName evidence="5">DNA-binding CsgD family transcriptional regulator</fullName>
    </submittedName>
</protein>
<organism evidence="5 6">
    <name type="scientific">Novosphingobium sediminicola</name>
    <dbReference type="NCBI Taxonomy" id="563162"/>
    <lineage>
        <taxon>Bacteria</taxon>
        <taxon>Pseudomonadati</taxon>
        <taxon>Pseudomonadota</taxon>
        <taxon>Alphaproteobacteria</taxon>
        <taxon>Sphingomonadales</taxon>
        <taxon>Sphingomonadaceae</taxon>
        <taxon>Novosphingobium</taxon>
    </lineage>
</organism>
<dbReference type="Proteomes" id="UP000548867">
    <property type="component" value="Unassembled WGS sequence"/>
</dbReference>
<evidence type="ECO:0000259" key="4">
    <source>
        <dbReference type="PROSITE" id="PS50043"/>
    </source>
</evidence>
<evidence type="ECO:0000256" key="2">
    <source>
        <dbReference type="ARBA" id="ARBA00023125"/>
    </source>
</evidence>
<reference evidence="5 6" key="1">
    <citation type="submission" date="2020-08" db="EMBL/GenBank/DDBJ databases">
        <title>Genomic Encyclopedia of Type Strains, Phase IV (KMG-IV): sequencing the most valuable type-strain genomes for metagenomic binning, comparative biology and taxonomic classification.</title>
        <authorList>
            <person name="Goeker M."/>
        </authorList>
    </citation>
    <scope>NUCLEOTIDE SEQUENCE [LARGE SCALE GENOMIC DNA]</scope>
    <source>
        <strain evidence="5 6">DSM 27057</strain>
    </source>
</reference>
<dbReference type="CDD" id="cd06170">
    <property type="entry name" value="LuxR_C_like"/>
    <property type="match status" value="1"/>
</dbReference>
<dbReference type="PRINTS" id="PR00038">
    <property type="entry name" value="HTHLUXR"/>
</dbReference>
<dbReference type="PANTHER" id="PTHR44688">
    <property type="entry name" value="DNA-BINDING TRANSCRIPTIONAL ACTIVATOR DEVR_DOSR"/>
    <property type="match status" value="1"/>
</dbReference>
<dbReference type="RefSeq" id="WP_183629421.1">
    <property type="nucleotide sequence ID" value="NZ_JACIDX010000038.1"/>
</dbReference>
<dbReference type="InterPro" id="IPR016032">
    <property type="entry name" value="Sig_transdc_resp-reg_C-effctor"/>
</dbReference>
<keyword evidence="2 5" id="KW-0238">DNA-binding</keyword>
<evidence type="ECO:0000313" key="5">
    <source>
        <dbReference type="EMBL" id="MBB3957821.1"/>
    </source>
</evidence>
<evidence type="ECO:0000313" key="6">
    <source>
        <dbReference type="Proteomes" id="UP000548867"/>
    </source>
</evidence>
<dbReference type="Gene3D" id="1.10.10.10">
    <property type="entry name" value="Winged helix-like DNA-binding domain superfamily/Winged helix DNA-binding domain"/>
    <property type="match status" value="1"/>
</dbReference>
<keyword evidence="1" id="KW-0805">Transcription regulation</keyword>
<dbReference type="EMBL" id="JACIDX010000038">
    <property type="protein sequence ID" value="MBB3957821.1"/>
    <property type="molecule type" value="Genomic_DNA"/>
</dbReference>
<evidence type="ECO:0000256" key="1">
    <source>
        <dbReference type="ARBA" id="ARBA00023015"/>
    </source>
</evidence>
<dbReference type="GO" id="GO:0003677">
    <property type="term" value="F:DNA binding"/>
    <property type="evidence" value="ECO:0007669"/>
    <property type="project" value="UniProtKB-KW"/>
</dbReference>
<dbReference type="Pfam" id="PF00196">
    <property type="entry name" value="GerE"/>
    <property type="match status" value="1"/>
</dbReference>
<dbReference type="GO" id="GO:0006355">
    <property type="term" value="P:regulation of DNA-templated transcription"/>
    <property type="evidence" value="ECO:0007669"/>
    <property type="project" value="InterPro"/>
</dbReference>
<keyword evidence="6" id="KW-1185">Reference proteome</keyword>